<organism evidence="1 2">
    <name type="scientific">Artomyces pyxidatus</name>
    <dbReference type="NCBI Taxonomy" id="48021"/>
    <lineage>
        <taxon>Eukaryota</taxon>
        <taxon>Fungi</taxon>
        <taxon>Dikarya</taxon>
        <taxon>Basidiomycota</taxon>
        <taxon>Agaricomycotina</taxon>
        <taxon>Agaricomycetes</taxon>
        <taxon>Russulales</taxon>
        <taxon>Auriscalpiaceae</taxon>
        <taxon>Artomyces</taxon>
    </lineage>
</organism>
<comment type="caution">
    <text evidence="1">The sequence shown here is derived from an EMBL/GenBank/DDBJ whole genome shotgun (WGS) entry which is preliminary data.</text>
</comment>
<keyword evidence="2" id="KW-1185">Reference proteome</keyword>
<proteinExistence type="predicted"/>
<reference evidence="1" key="1">
    <citation type="submission" date="2021-03" db="EMBL/GenBank/DDBJ databases">
        <authorList>
            <consortium name="DOE Joint Genome Institute"/>
            <person name="Ahrendt S."/>
            <person name="Looney B.P."/>
            <person name="Miyauchi S."/>
            <person name="Morin E."/>
            <person name="Drula E."/>
            <person name="Courty P.E."/>
            <person name="Chicoki N."/>
            <person name="Fauchery L."/>
            <person name="Kohler A."/>
            <person name="Kuo A."/>
            <person name="Labutti K."/>
            <person name="Pangilinan J."/>
            <person name="Lipzen A."/>
            <person name="Riley R."/>
            <person name="Andreopoulos W."/>
            <person name="He G."/>
            <person name="Johnson J."/>
            <person name="Barry K.W."/>
            <person name="Grigoriev I.V."/>
            <person name="Nagy L."/>
            <person name="Hibbett D."/>
            <person name="Henrissat B."/>
            <person name="Matheny P.B."/>
            <person name="Labbe J."/>
            <person name="Martin F."/>
        </authorList>
    </citation>
    <scope>NUCLEOTIDE SEQUENCE</scope>
    <source>
        <strain evidence="1">HHB10654</strain>
    </source>
</reference>
<name>A0ACB8SQA6_9AGAM</name>
<evidence type="ECO:0000313" key="2">
    <source>
        <dbReference type="Proteomes" id="UP000814140"/>
    </source>
</evidence>
<gene>
    <name evidence="1" type="ORF">BV25DRAFT_1291779</name>
</gene>
<sequence length="94" mass="10257">MTAVATAGNSASSLTDALAAHHPDELFPLLTKVTITKPGDNLDVLLEALRIALRAHGERSRESIHDPEKGDCMKVWVVRRQRSDIVAENVTQSL</sequence>
<evidence type="ECO:0000313" key="1">
    <source>
        <dbReference type="EMBL" id="KAI0058270.1"/>
    </source>
</evidence>
<accession>A0ACB8SQA6</accession>
<protein>
    <submittedName>
        <fullName evidence="1">Uncharacterized protein</fullName>
    </submittedName>
</protein>
<dbReference type="Proteomes" id="UP000814140">
    <property type="component" value="Unassembled WGS sequence"/>
</dbReference>
<reference evidence="1" key="2">
    <citation type="journal article" date="2022" name="New Phytol.">
        <title>Evolutionary transition to the ectomycorrhizal habit in the genomes of a hyperdiverse lineage of mushroom-forming fungi.</title>
        <authorList>
            <person name="Looney B."/>
            <person name="Miyauchi S."/>
            <person name="Morin E."/>
            <person name="Drula E."/>
            <person name="Courty P.E."/>
            <person name="Kohler A."/>
            <person name="Kuo A."/>
            <person name="LaButti K."/>
            <person name="Pangilinan J."/>
            <person name="Lipzen A."/>
            <person name="Riley R."/>
            <person name="Andreopoulos W."/>
            <person name="He G."/>
            <person name="Johnson J."/>
            <person name="Nolan M."/>
            <person name="Tritt A."/>
            <person name="Barry K.W."/>
            <person name="Grigoriev I.V."/>
            <person name="Nagy L.G."/>
            <person name="Hibbett D."/>
            <person name="Henrissat B."/>
            <person name="Matheny P.B."/>
            <person name="Labbe J."/>
            <person name="Martin F.M."/>
        </authorList>
    </citation>
    <scope>NUCLEOTIDE SEQUENCE</scope>
    <source>
        <strain evidence="1">HHB10654</strain>
    </source>
</reference>
<dbReference type="EMBL" id="MU277237">
    <property type="protein sequence ID" value="KAI0058270.1"/>
    <property type="molecule type" value="Genomic_DNA"/>
</dbReference>